<keyword evidence="2" id="KW-0812">Transmembrane</keyword>
<reference evidence="4 5" key="1">
    <citation type="submission" date="2022-10" db="EMBL/GenBank/DDBJ databases">
        <title>Draft genome sequence of Streptomyces sp. YSPA8.</title>
        <authorList>
            <person name="Moriuchi R."/>
            <person name="Dohra H."/>
            <person name="Yamamura H."/>
            <person name="Kodani S."/>
        </authorList>
    </citation>
    <scope>NUCLEOTIDE SEQUENCE [LARGE SCALE GENOMIC DNA]</scope>
    <source>
        <strain evidence="4 5">YSPA8</strain>
    </source>
</reference>
<sequence length="360" mass="37050">MWNPNGHAPGHDTLSAAHAYGDVVRLLAVAATPMLWSSGLALARLLGAEPSSRWTAYGNTLVHTGAPVGAGIWLLALIATRTCGHRAPARLGRLVLAAAVAAADVTQSVTSVNGGAVTPLRLASAVLLAWLAGELLTARGIGPGRVGLTRRPEGGSAGDTWLAYLAALAVTGAVTAFLRTHGPGPVPRQGQEAALGYDGTTDLLFSIPWGVVAEELVVTACVITLLRAAGRPVWEWAVIPVVVRVAGHLYLGTPALAQLILATVAVCLFARHRRIVPLLAAHALYNTAALIGLWSIGAGLLIGCTIALREAIVRVGTKAPGKSEKSGHHPARSTAVPRPRLDQATGTSTPSASSEDGTRP</sequence>
<keyword evidence="4" id="KW-0378">Hydrolase</keyword>
<dbReference type="Proteomes" id="UP001291653">
    <property type="component" value="Unassembled WGS sequence"/>
</dbReference>
<organism evidence="4 5">
    <name type="scientific">Streptomyces yaizuensis</name>
    <dbReference type="NCBI Taxonomy" id="2989713"/>
    <lineage>
        <taxon>Bacteria</taxon>
        <taxon>Bacillati</taxon>
        <taxon>Actinomycetota</taxon>
        <taxon>Actinomycetes</taxon>
        <taxon>Kitasatosporales</taxon>
        <taxon>Streptomycetaceae</taxon>
        <taxon>Streptomyces</taxon>
    </lineage>
</organism>
<keyword evidence="2" id="KW-0472">Membrane</keyword>
<evidence type="ECO:0000313" key="5">
    <source>
        <dbReference type="Proteomes" id="UP001291653"/>
    </source>
</evidence>
<evidence type="ECO:0000313" key="4">
    <source>
        <dbReference type="EMBL" id="GLF98111.1"/>
    </source>
</evidence>
<feature type="transmembrane region" description="Helical" evidence="2">
    <location>
        <begin position="283"/>
        <end position="308"/>
    </location>
</feature>
<dbReference type="GO" id="GO:0008237">
    <property type="term" value="F:metallopeptidase activity"/>
    <property type="evidence" value="ECO:0007669"/>
    <property type="project" value="UniProtKB-KW"/>
</dbReference>
<feature type="transmembrane region" description="Helical" evidence="2">
    <location>
        <begin position="249"/>
        <end position="271"/>
    </location>
</feature>
<dbReference type="Pfam" id="PF02517">
    <property type="entry name" value="Rce1-like"/>
    <property type="match status" value="1"/>
</dbReference>
<feature type="region of interest" description="Disordered" evidence="1">
    <location>
        <begin position="319"/>
        <end position="360"/>
    </location>
</feature>
<accession>A0ABQ5P6A3</accession>
<keyword evidence="5" id="KW-1185">Reference proteome</keyword>
<evidence type="ECO:0000256" key="2">
    <source>
        <dbReference type="SAM" id="Phobius"/>
    </source>
</evidence>
<evidence type="ECO:0000256" key="1">
    <source>
        <dbReference type="SAM" id="MobiDB-lite"/>
    </source>
</evidence>
<dbReference type="RefSeq" id="WP_323450099.1">
    <property type="nucleotide sequence ID" value="NZ_BSBI01000013.1"/>
</dbReference>
<protein>
    <submittedName>
        <fullName evidence="4">CPBP family intramembrane metalloprotease</fullName>
    </submittedName>
</protein>
<evidence type="ECO:0000259" key="3">
    <source>
        <dbReference type="Pfam" id="PF02517"/>
    </source>
</evidence>
<proteinExistence type="predicted"/>
<comment type="caution">
    <text evidence="4">The sequence shown here is derived from an EMBL/GenBank/DDBJ whole genome shotgun (WGS) entry which is preliminary data.</text>
</comment>
<gene>
    <name evidence="4" type="ORF">SYYSPA8_27460</name>
</gene>
<dbReference type="InterPro" id="IPR003675">
    <property type="entry name" value="Rce1/LyrA-like_dom"/>
</dbReference>
<feature type="compositionally biased region" description="Polar residues" evidence="1">
    <location>
        <begin position="344"/>
        <end position="360"/>
    </location>
</feature>
<keyword evidence="4" id="KW-0645">Protease</keyword>
<name>A0ABQ5P6A3_9ACTN</name>
<feature type="transmembrane region" description="Helical" evidence="2">
    <location>
        <begin position="207"/>
        <end position="228"/>
    </location>
</feature>
<feature type="transmembrane region" description="Helical" evidence="2">
    <location>
        <begin position="161"/>
        <end position="178"/>
    </location>
</feature>
<feature type="domain" description="CAAX prenyl protease 2/Lysostaphin resistance protein A-like" evidence="3">
    <location>
        <begin position="203"/>
        <end position="287"/>
    </location>
</feature>
<dbReference type="EMBL" id="BSBI01000013">
    <property type="protein sequence ID" value="GLF98111.1"/>
    <property type="molecule type" value="Genomic_DNA"/>
</dbReference>
<keyword evidence="2" id="KW-1133">Transmembrane helix</keyword>
<keyword evidence="4" id="KW-0482">Metalloprotease</keyword>
<feature type="transmembrane region" description="Helical" evidence="2">
    <location>
        <begin position="60"/>
        <end position="79"/>
    </location>
</feature>